<comment type="caution">
    <text evidence="1">The sequence shown here is derived from an EMBL/GenBank/DDBJ whole genome shotgun (WGS) entry which is preliminary data.</text>
</comment>
<evidence type="ECO:0000313" key="1">
    <source>
        <dbReference type="EMBL" id="OXA44367.1"/>
    </source>
</evidence>
<reference evidence="1 2" key="1">
    <citation type="submission" date="2015-12" db="EMBL/GenBank/DDBJ databases">
        <title>The genome of Folsomia candida.</title>
        <authorList>
            <person name="Faddeeva A."/>
            <person name="Derks M.F."/>
            <person name="Anvar Y."/>
            <person name="Smit S."/>
            <person name="Van Straalen N."/>
            <person name="Roelofs D."/>
        </authorList>
    </citation>
    <scope>NUCLEOTIDE SEQUENCE [LARGE SCALE GENOMIC DNA]</scope>
    <source>
        <strain evidence="1 2">VU population</strain>
        <tissue evidence="1">Whole body</tissue>
    </source>
</reference>
<evidence type="ECO:0000313" key="2">
    <source>
        <dbReference type="Proteomes" id="UP000198287"/>
    </source>
</evidence>
<dbReference type="EMBL" id="LNIX01000019">
    <property type="protein sequence ID" value="OXA44367.1"/>
    <property type="molecule type" value="Genomic_DNA"/>
</dbReference>
<dbReference type="AlphaFoldDB" id="A0A226DI43"/>
<protein>
    <submittedName>
        <fullName evidence="1">Uncharacterized protein</fullName>
    </submittedName>
</protein>
<proteinExistence type="predicted"/>
<organism evidence="1 2">
    <name type="scientific">Folsomia candida</name>
    <name type="common">Springtail</name>
    <dbReference type="NCBI Taxonomy" id="158441"/>
    <lineage>
        <taxon>Eukaryota</taxon>
        <taxon>Metazoa</taxon>
        <taxon>Ecdysozoa</taxon>
        <taxon>Arthropoda</taxon>
        <taxon>Hexapoda</taxon>
        <taxon>Collembola</taxon>
        <taxon>Entomobryomorpha</taxon>
        <taxon>Isotomoidea</taxon>
        <taxon>Isotomidae</taxon>
        <taxon>Proisotominae</taxon>
        <taxon>Folsomia</taxon>
    </lineage>
</organism>
<accession>A0A226DI43</accession>
<dbReference type="OrthoDB" id="10257471at2759"/>
<dbReference type="Proteomes" id="UP000198287">
    <property type="component" value="Unassembled WGS sequence"/>
</dbReference>
<keyword evidence="2" id="KW-1185">Reference proteome</keyword>
<name>A0A226DI43_FOLCA</name>
<sequence>MPNVVTLFAADIYQIQNCLDETHLPNLKHLTLDKSFQFPCEYEKFSETLVQVFPNVKRFDFTAWYVGLVQIEQFTKFMEPFKGWNFEKANLSFVRVIDPPGQTILAALRSMATWNGVKTAKFCFHPNKADFTAHVDDFIRYSGGFQMVKMRQDSFLWGADPEFIQEMQAIFEARNAPISIEVAHD</sequence>
<gene>
    <name evidence="1" type="ORF">Fcan01_20994</name>
</gene>